<evidence type="ECO:0000256" key="2">
    <source>
        <dbReference type="ARBA" id="ARBA00022801"/>
    </source>
</evidence>
<dbReference type="OrthoDB" id="15478at2759"/>
<evidence type="ECO:0000256" key="5">
    <source>
        <dbReference type="PROSITE-ProRule" id="PRU01161"/>
    </source>
</evidence>
<feature type="short sequence motif" description="GXSXG" evidence="5">
    <location>
        <begin position="595"/>
        <end position="599"/>
    </location>
</feature>
<dbReference type="PANTHER" id="PTHR14226">
    <property type="entry name" value="NEUROPATHY TARGET ESTERASE/SWISS CHEESE D.MELANOGASTER"/>
    <property type="match status" value="1"/>
</dbReference>
<keyword evidence="9" id="KW-1185">Reference proteome</keyword>
<dbReference type="InterPro" id="IPR050301">
    <property type="entry name" value="NTE"/>
</dbReference>
<reference evidence="8" key="1">
    <citation type="submission" date="2022-07" db="EMBL/GenBank/DDBJ databases">
        <title>Phylogenomic reconstructions and comparative analyses of Kickxellomycotina fungi.</title>
        <authorList>
            <person name="Reynolds N.K."/>
            <person name="Stajich J.E."/>
            <person name="Barry K."/>
            <person name="Grigoriev I.V."/>
            <person name="Crous P."/>
            <person name="Smith M.E."/>
        </authorList>
    </citation>
    <scope>NUCLEOTIDE SEQUENCE</scope>
    <source>
        <strain evidence="8">RSA 567</strain>
    </source>
</reference>
<feature type="compositionally biased region" description="Polar residues" evidence="6">
    <location>
        <begin position="1013"/>
        <end position="1029"/>
    </location>
</feature>
<dbReference type="Pfam" id="PF01734">
    <property type="entry name" value="Patatin"/>
    <property type="match status" value="1"/>
</dbReference>
<feature type="domain" description="PNPLA" evidence="7">
    <location>
        <begin position="564"/>
        <end position="793"/>
    </location>
</feature>
<gene>
    <name evidence="8" type="ORF">H4R34_001650</name>
</gene>
<feature type="region of interest" description="Disordered" evidence="6">
    <location>
        <begin position="1013"/>
        <end position="1043"/>
    </location>
</feature>
<dbReference type="SUPFAM" id="SSF52151">
    <property type="entry name" value="FabD/lysophospholipase-like"/>
    <property type="match status" value="1"/>
</dbReference>
<evidence type="ECO:0000259" key="7">
    <source>
        <dbReference type="PROSITE" id="PS51635"/>
    </source>
</evidence>
<comment type="caution">
    <text evidence="8">The sequence shown here is derived from an EMBL/GenBank/DDBJ whole genome shotgun (WGS) entry which is preliminary data.</text>
</comment>
<evidence type="ECO:0000313" key="8">
    <source>
        <dbReference type="EMBL" id="KAJ1982631.1"/>
    </source>
</evidence>
<accession>A0A9W8EA37</accession>
<dbReference type="PROSITE" id="PS51635">
    <property type="entry name" value="PNPLA"/>
    <property type="match status" value="1"/>
</dbReference>
<keyword evidence="4 5" id="KW-0443">Lipid metabolism</keyword>
<feature type="compositionally biased region" description="Basic residues" evidence="6">
    <location>
        <begin position="285"/>
        <end position="297"/>
    </location>
</feature>
<dbReference type="Proteomes" id="UP001151582">
    <property type="component" value="Unassembled WGS sequence"/>
</dbReference>
<feature type="region of interest" description="Disordered" evidence="6">
    <location>
        <begin position="740"/>
        <end position="762"/>
    </location>
</feature>
<feature type="region of interest" description="Disordered" evidence="6">
    <location>
        <begin position="164"/>
        <end position="297"/>
    </location>
</feature>
<evidence type="ECO:0000313" key="9">
    <source>
        <dbReference type="Proteomes" id="UP001151582"/>
    </source>
</evidence>
<dbReference type="GO" id="GO:0016042">
    <property type="term" value="P:lipid catabolic process"/>
    <property type="evidence" value="ECO:0007669"/>
    <property type="project" value="UniProtKB-UniRule"/>
</dbReference>
<dbReference type="GO" id="GO:0004806">
    <property type="term" value="F:triacylglycerol lipase activity"/>
    <property type="evidence" value="ECO:0007669"/>
    <property type="project" value="InterPro"/>
</dbReference>
<sequence length="1043" mass="116384">MTTLAGGDRSSWTARSNLSDLVYPPDGEDGYAAIDRIVYHHRCSACPPSKFTAYDDRKHLTAEGSTAHAVANNPTSPSGLLWDIRTYIRHGAHGLATVMRLVVPRPPTRALRQWWFGSSTGSDETTDTPQQDQPQPLSTDPFKAFQRAMDGVLGWETVPLGSVSGDVDLPDPATLAPQPEQWHQRLTEKPLCQSNGSTATSRYPASLGLNSNLAPLGSSPETHLMPPNADSLMAHHSLSPQRPISSTTRRRVSRRSSLGNHPVDFSLPTIDPARPPPASAAHGSSRMHKRDRLRPRRLMGTGRHESLVHALIRFPLLAGVLMLIMVELYCYLLVRLIVSIWENLCVWRGRTHVLRQRINCAQTYDEWRTAAQALDGYLGNNAWKSEPSTRIYNASLLYRVTRQMRDLRQRLSQHDPTPWDANRGPTFTNSPDPSSHPTPQPSPPSPLPAGLDTNDQQTLATAFSGNAGGTHTTTLHQPQAALLRAWTLQLRNLLLHSGTKSNLGGHQNAALYTRTYYGTKHIIHHYVDETLRSLDKLYQSPHLSAHEKLAFFRKATRSYGQTALCLSGGATFGYHHLGVIKTFLAHGLLPKVVSGTSAGSLIAALTCCYTDDELQVLIRPELHMHMNACSDPWLVRLARFWREGVLFDAGRWAHQAQWITRGSTTFREAYERTGRILNITVVSADAPHASDGTKLLNYVTTPDVVVWSAILASSAIPGVLKPVVLMMKVYQNTSAENLAAQSARNSNASETKATRGHDGHHHHRPWTLVPYMSSGTRWCDGSLKIDIPLEALHRCFNVQYTIVSQVNPHIALFFYNRLGSVGDPAPHRRGKGIRGGFVLSSLERFFKLDLQKWLKVLRDLDLLPLFLEQNWSFIWLQRFAGDITMIPTQYQWSEYMHLLSDLDEQATALKIRHGETMAWPKLLMLRNRMLIEQTLTEYHRALRKHRAMAAAKRPKTQVPTVEHYAPLDRASTYQSPVWSASSVSPPLPMPFSTAGHHPTASPAFFRAQPDSITAMSTGTESDMSSSANEWSDDERSLSLEPTW</sequence>
<feature type="active site" description="Proton acceptor" evidence="5">
    <location>
        <position position="780"/>
    </location>
</feature>
<proteinExistence type="inferred from homology"/>
<evidence type="ECO:0000256" key="4">
    <source>
        <dbReference type="ARBA" id="ARBA00023098"/>
    </source>
</evidence>
<name>A0A9W8EA37_9FUNG</name>
<dbReference type="Pfam" id="PF11815">
    <property type="entry name" value="DUF3336"/>
    <property type="match status" value="1"/>
</dbReference>
<comment type="similarity">
    <text evidence="1">Belongs to the PLPL family.</text>
</comment>
<dbReference type="InterPro" id="IPR016035">
    <property type="entry name" value="Acyl_Trfase/lysoPLipase"/>
</dbReference>
<evidence type="ECO:0000256" key="3">
    <source>
        <dbReference type="ARBA" id="ARBA00022963"/>
    </source>
</evidence>
<dbReference type="CDD" id="cd07232">
    <property type="entry name" value="Pat_PLPL"/>
    <property type="match status" value="1"/>
</dbReference>
<keyword evidence="3 5" id="KW-0442">Lipid degradation</keyword>
<evidence type="ECO:0000256" key="6">
    <source>
        <dbReference type="SAM" id="MobiDB-lite"/>
    </source>
</evidence>
<feature type="compositionally biased region" description="Polar residues" evidence="6">
    <location>
        <begin position="192"/>
        <end position="213"/>
    </location>
</feature>
<feature type="compositionally biased region" description="Polar residues" evidence="6">
    <location>
        <begin position="740"/>
        <end position="751"/>
    </location>
</feature>
<organism evidence="8 9">
    <name type="scientific">Dimargaris verticillata</name>
    <dbReference type="NCBI Taxonomy" id="2761393"/>
    <lineage>
        <taxon>Eukaryota</taxon>
        <taxon>Fungi</taxon>
        <taxon>Fungi incertae sedis</taxon>
        <taxon>Zoopagomycota</taxon>
        <taxon>Kickxellomycotina</taxon>
        <taxon>Dimargaritomycetes</taxon>
        <taxon>Dimargaritales</taxon>
        <taxon>Dimargaritaceae</taxon>
        <taxon>Dimargaris</taxon>
    </lineage>
</organism>
<keyword evidence="2 5" id="KW-0378">Hydrolase</keyword>
<evidence type="ECO:0000256" key="1">
    <source>
        <dbReference type="ARBA" id="ARBA00006104"/>
    </source>
</evidence>
<dbReference type="InterPro" id="IPR021771">
    <property type="entry name" value="Triacylglycerol_lipase_N"/>
</dbReference>
<dbReference type="InterPro" id="IPR002641">
    <property type="entry name" value="PNPLA_dom"/>
</dbReference>
<dbReference type="Gene3D" id="3.40.1090.10">
    <property type="entry name" value="Cytosolic phospholipase A2 catalytic domain"/>
    <property type="match status" value="2"/>
</dbReference>
<feature type="active site" description="Nucleophile" evidence="5">
    <location>
        <position position="597"/>
    </location>
</feature>
<dbReference type="EMBL" id="JANBQB010000084">
    <property type="protein sequence ID" value="KAJ1982631.1"/>
    <property type="molecule type" value="Genomic_DNA"/>
</dbReference>
<dbReference type="GO" id="GO:0006641">
    <property type="term" value="P:triglyceride metabolic process"/>
    <property type="evidence" value="ECO:0007669"/>
    <property type="project" value="UniProtKB-ARBA"/>
</dbReference>
<feature type="region of interest" description="Disordered" evidence="6">
    <location>
        <begin position="118"/>
        <end position="140"/>
    </location>
</feature>
<feature type="region of interest" description="Disordered" evidence="6">
    <location>
        <begin position="412"/>
        <end position="453"/>
    </location>
</feature>
<dbReference type="PANTHER" id="PTHR14226:SF66">
    <property type="entry name" value="TRIACYLGLYCEROL LIPASE PTL2"/>
    <property type="match status" value="1"/>
</dbReference>
<feature type="compositionally biased region" description="Pro residues" evidence="6">
    <location>
        <begin position="434"/>
        <end position="447"/>
    </location>
</feature>
<protein>
    <recommendedName>
        <fullName evidence="7">PNPLA domain-containing protein</fullName>
    </recommendedName>
</protein>
<dbReference type="AlphaFoldDB" id="A0A9W8EA37"/>
<comment type="caution">
    <text evidence="5">Lacks conserved residue(s) required for the propagation of feature annotation.</text>
</comment>